<sequence>MKFLAIFTVAAVIQATIVPANTDLKAKRALLSGTQTKSSVEANAKRDAEAHSLEARFKNGELKKKEYVVPQLDVMV</sequence>
<organism evidence="2 3">
    <name type="scientific">Lodderomyces beijingensis</name>
    <dbReference type="NCBI Taxonomy" id="1775926"/>
    <lineage>
        <taxon>Eukaryota</taxon>
        <taxon>Fungi</taxon>
        <taxon>Dikarya</taxon>
        <taxon>Ascomycota</taxon>
        <taxon>Saccharomycotina</taxon>
        <taxon>Pichiomycetes</taxon>
        <taxon>Debaryomycetaceae</taxon>
        <taxon>Candida/Lodderomyces clade</taxon>
        <taxon>Lodderomyces</taxon>
    </lineage>
</organism>
<protein>
    <submittedName>
        <fullName evidence="2">Uncharacterized protein</fullName>
    </submittedName>
</protein>
<evidence type="ECO:0000313" key="3">
    <source>
        <dbReference type="Proteomes" id="UP001497383"/>
    </source>
</evidence>
<dbReference type="Proteomes" id="UP001497383">
    <property type="component" value="Chromosome 1"/>
</dbReference>
<dbReference type="EMBL" id="OZ022405">
    <property type="protein sequence ID" value="CAK9435659.1"/>
    <property type="molecule type" value="Genomic_DNA"/>
</dbReference>
<name>A0ABP0ZDB7_9ASCO</name>
<feature type="chain" id="PRO_5046452409" evidence="1">
    <location>
        <begin position="16"/>
        <end position="76"/>
    </location>
</feature>
<keyword evidence="3" id="KW-1185">Reference proteome</keyword>
<dbReference type="GeneID" id="92205582"/>
<gene>
    <name evidence="2" type="ORF">LODBEIA_P03860</name>
</gene>
<feature type="signal peptide" evidence="1">
    <location>
        <begin position="1"/>
        <end position="15"/>
    </location>
</feature>
<evidence type="ECO:0000313" key="2">
    <source>
        <dbReference type="EMBL" id="CAK9435659.1"/>
    </source>
</evidence>
<accession>A0ABP0ZDB7</accession>
<keyword evidence="1" id="KW-0732">Signal</keyword>
<evidence type="ECO:0000256" key="1">
    <source>
        <dbReference type="SAM" id="SignalP"/>
    </source>
</evidence>
<reference evidence="2 3" key="1">
    <citation type="submission" date="2024-03" db="EMBL/GenBank/DDBJ databases">
        <authorList>
            <person name="Brejova B."/>
        </authorList>
    </citation>
    <scope>NUCLEOTIDE SEQUENCE [LARGE SCALE GENOMIC DNA]</scope>
    <source>
        <strain evidence="2 3">CBS 14171</strain>
    </source>
</reference>
<proteinExistence type="predicted"/>
<dbReference type="RefSeq" id="XP_066827324.1">
    <property type="nucleotide sequence ID" value="XM_066974016.1"/>
</dbReference>